<sequence>MASPESFKPSTHPALLAGSTPRAIHDALVGEEQAEFLRRYSEEMSAAAESLDLTGVLAVLAAFRRIAEITQRHGAEAHLRMLRQVADLKAGRAVETIGAAEHRALINARLGR</sequence>
<accession>A0A931I8D2</accession>
<proteinExistence type="predicted"/>
<protein>
    <submittedName>
        <fullName evidence="1">Uncharacterized protein</fullName>
    </submittedName>
</protein>
<dbReference type="InterPro" id="IPR046214">
    <property type="entry name" value="DUF6247"/>
</dbReference>
<gene>
    <name evidence="1" type="ORF">IT779_05725</name>
</gene>
<dbReference type="Proteomes" id="UP000655751">
    <property type="component" value="Unassembled WGS sequence"/>
</dbReference>
<dbReference type="AlphaFoldDB" id="A0A931I8D2"/>
<organism evidence="1 2">
    <name type="scientific">Nocardia bovistercoris</name>
    <dbReference type="NCBI Taxonomy" id="2785916"/>
    <lineage>
        <taxon>Bacteria</taxon>
        <taxon>Bacillati</taxon>
        <taxon>Actinomycetota</taxon>
        <taxon>Actinomycetes</taxon>
        <taxon>Mycobacteriales</taxon>
        <taxon>Nocardiaceae</taxon>
        <taxon>Nocardia</taxon>
    </lineage>
</organism>
<comment type="caution">
    <text evidence="1">The sequence shown here is derived from an EMBL/GenBank/DDBJ whole genome shotgun (WGS) entry which is preliminary data.</text>
</comment>
<dbReference type="RefSeq" id="WP_196148107.1">
    <property type="nucleotide sequence ID" value="NZ_JADMLG010000002.1"/>
</dbReference>
<reference evidence="1" key="1">
    <citation type="submission" date="2020-11" db="EMBL/GenBank/DDBJ databases">
        <title>Nocardia NEAU-351.nov., a novel actinomycete isolated from the cow dung.</title>
        <authorList>
            <person name="Zhang X."/>
        </authorList>
    </citation>
    <scope>NUCLEOTIDE SEQUENCE</scope>
    <source>
        <strain evidence="1">NEAU-351</strain>
    </source>
</reference>
<dbReference type="EMBL" id="JADMLG010000002">
    <property type="protein sequence ID" value="MBH0775783.1"/>
    <property type="molecule type" value="Genomic_DNA"/>
</dbReference>
<keyword evidence="2" id="KW-1185">Reference proteome</keyword>
<dbReference type="Pfam" id="PF19760">
    <property type="entry name" value="DUF6247"/>
    <property type="match status" value="1"/>
</dbReference>
<evidence type="ECO:0000313" key="1">
    <source>
        <dbReference type="EMBL" id="MBH0775783.1"/>
    </source>
</evidence>
<evidence type="ECO:0000313" key="2">
    <source>
        <dbReference type="Proteomes" id="UP000655751"/>
    </source>
</evidence>
<name>A0A931I8D2_9NOCA</name>